<keyword evidence="33" id="KW-1185">Reference proteome</keyword>
<evidence type="ECO:0000256" key="3">
    <source>
        <dbReference type="ARBA" id="ARBA00022670"/>
    </source>
</evidence>
<dbReference type="GO" id="GO:0043604">
    <property type="term" value="P:amide biosynthetic process"/>
    <property type="evidence" value="ECO:0007669"/>
    <property type="project" value="TreeGrafter"/>
</dbReference>
<dbReference type="InterPro" id="IPR047177">
    <property type="entry name" value="Pept_M20A"/>
</dbReference>
<dbReference type="Pfam" id="PF01546">
    <property type="entry name" value="Peptidase_M20"/>
    <property type="match status" value="1"/>
</dbReference>
<reference evidence="33" key="1">
    <citation type="journal article" date="2006" name="Science">
        <title>Ancient noncoding elements conserved in the human genome.</title>
        <authorList>
            <person name="Venkatesh B."/>
            <person name="Kirkness E.F."/>
            <person name="Loh Y.H."/>
            <person name="Halpern A.L."/>
            <person name="Lee A.P."/>
            <person name="Johnson J."/>
            <person name="Dandona N."/>
            <person name="Viswanathan L.D."/>
            <person name="Tay A."/>
            <person name="Venter J.C."/>
            <person name="Strausberg R.L."/>
            <person name="Brenner S."/>
        </authorList>
    </citation>
    <scope>NUCLEOTIDE SEQUENCE [LARGE SCALE GENOMIC DNA]</scope>
</reference>
<evidence type="ECO:0000256" key="19">
    <source>
        <dbReference type="ARBA" id="ARBA00048597"/>
    </source>
</evidence>
<comment type="catalytic activity">
    <reaction evidence="18">
        <text>an N-acyl-L-amino acid + H2O = an L-alpha-amino acid + a carboxylate</text>
        <dbReference type="Rhea" id="RHEA:15565"/>
        <dbReference type="ChEBI" id="CHEBI:15377"/>
        <dbReference type="ChEBI" id="CHEBI:29067"/>
        <dbReference type="ChEBI" id="CHEBI:59869"/>
        <dbReference type="ChEBI" id="CHEBI:59874"/>
        <dbReference type="EC" id="3.5.1.14"/>
    </reaction>
    <physiologicalReaction direction="left-to-right" evidence="18">
        <dbReference type="Rhea" id="RHEA:15566"/>
    </physiologicalReaction>
    <physiologicalReaction direction="right-to-left" evidence="18">
        <dbReference type="Rhea" id="RHEA:15567"/>
    </physiologicalReaction>
</comment>
<comment type="catalytic activity">
    <reaction evidence="23">
        <text>an N-acyl-aromatic L-alpha-amino acid + H2O = an aromatic L-alpha-amino acid + a carboxylate</text>
        <dbReference type="Rhea" id="RHEA:54184"/>
        <dbReference type="ChEBI" id="CHEBI:15377"/>
        <dbReference type="ChEBI" id="CHEBI:29067"/>
        <dbReference type="ChEBI" id="CHEBI:84824"/>
        <dbReference type="ChEBI" id="CHEBI:138093"/>
        <dbReference type="EC" id="3.5.1.114"/>
    </reaction>
    <physiologicalReaction direction="left-to-right" evidence="23">
        <dbReference type="Rhea" id="RHEA:54185"/>
    </physiologicalReaction>
    <physiologicalReaction direction="right-to-left" evidence="23">
        <dbReference type="Rhea" id="RHEA:54186"/>
    </physiologicalReaction>
</comment>
<keyword evidence="30" id="KW-0732">Signal</keyword>
<reference evidence="33" key="2">
    <citation type="journal article" date="2007" name="PLoS Biol.">
        <title>Survey sequencing and comparative analysis of the elephant shark (Callorhinchus milii) genome.</title>
        <authorList>
            <person name="Venkatesh B."/>
            <person name="Kirkness E.F."/>
            <person name="Loh Y.H."/>
            <person name="Halpern A.L."/>
            <person name="Lee A.P."/>
            <person name="Johnson J."/>
            <person name="Dandona N."/>
            <person name="Viswanathan L.D."/>
            <person name="Tay A."/>
            <person name="Venter J.C."/>
            <person name="Strausberg R.L."/>
            <person name="Brenner S."/>
        </authorList>
    </citation>
    <scope>NUCLEOTIDE SEQUENCE [LARGE SCALE GENOMIC DNA]</scope>
</reference>
<evidence type="ECO:0000256" key="29">
    <source>
        <dbReference type="SAM" id="Phobius"/>
    </source>
</evidence>
<evidence type="ECO:0000256" key="6">
    <source>
        <dbReference type="ARBA" id="ARBA00022833"/>
    </source>
</evidence>
<proteinExistence type="inferred from homology"/>
<feature type="domain" description="Peptidase M20 dimerisation" evidence="31">
    <location>
        <begin position="281"/>
        <end position="425"/>
    </location>
</feature>
<evidence type="ECO:0000313" key="32">
    <source>
        <dbReference type="Ensembl" id="ENSCMIP00000003719.1"/>
    </source>
</evidence>
<comment type="catalytic activity">
    <reaction evidence="22">
        <text>N-(9Z-octadecenoyl)-L-leucine + H2O = L-leucine + (9Z)-octadecenoate</text>
        <dbReference type="Rhea" id="RHEA:51360"/>
        <dbReference type="ChEBI" id="CHEBI:15377"/>
        <dbReference type="ChEBI" id="CHEBI:30823"/>
        <dbReference type="ChEBI" id="CHEBI:57427"/>
        <dbReference type="ChEBI" id="CHEBI:134035"/>
    </reaction>
    <physiologicalReaction direction="left-to-right" evidence="22">
        <dbReference type="Rhea" id="RHEA:51361"/>
    </physiologicalReaction>
    <physiologicalReaction direction="right-to-left" evidence="22">
        <dbReference type="Rhea" id="RHEA:51362"/>
    </physiologicalReaction>
</comment>
<evidence type="ECO:0000256" key="30">
    <source>
        <dbReference type="SAM" id="SignalP"/>
    </source>
</evidence>
<comment type="catalytic activity">
    <reaction evidence="20">
        <text>N-(9Z-octadecenoyl)-L-glutamine + H2O = L-glutamine + (9Z)-octadecenoate</text>
        <dbReference type="Rhea" id="RHEA:51356"/>
        <dbReference type="ChEBI" id="CHEBI:15377"/>
        <dbReference type="ChEBI" id="CHEBI:30823"/>
        <dbReference type="ChEBI" id="CHEBI:58359"/>
        <dbReference type="ChEBI" id="CHEBI:134033"/>
    </reaction>
    <physiologicalReaction direction="left-to-right" evidence="20">
        <dbReference type="Rhea" id="RHEA:51357"/>
    </physiologicalReaction>
</comment>
<sequence>MCGLFSVCLALLQCSGLLWAAPAADRCSAEMNRARIVKLTASLVLCAFAVFLVALLIRAHTFQPGSWQLRDCLPNNRTLAANFTPEERDELLSVFKGAIQLPTVSTSYSELNITALKSFTDYLPKAFPGVFSSDLVRHEIIANYSHLFTVRGSDPGLRPYILTAHLDVVPVAEEEWDFPPFSGEESDGYLYGRGTLDDKQSVVAILQGLEFLLRRGYRPRRSFYIGLGHDEEVGGYNGAKSIAAELQSRGVKPSFLLDEGSVILDGIISGLQKSAAVIATSEKGFATISLSVTTTTGHASIPPRETSIGILAEAVSRLEKNPMPRMFGRGPERAMIEHLTTEMTFPMKFIMANLWLFSSSVGRYMEQKPATNSLVRTTTTVTQFHAGIKDNVNPPSARALVDVRLHPAHTLKQLLSQIDATVADTRVKVEVINFSPSPPMSSYDETSFGYQLIRTTVVETFPDVAVAPGLCIGITDSRHYQNLTKELYRFSPARLNQEDLARIHGPNERIAVKNYEEIVQFFFLLIQNADFCFLSSADSISLDM</sequence>
<organism evidence="32 33">
    <name type="scientific">Callorhinchus milii</name>
    <name type="common">Ghost shark</name>
    <dbReference type="NCBI Taxonomy" id="7868"/>
    <lineage>
        <taxon>Eukaryota</taxon>
        <taxon>Metazoa</taxon>
        <taxon>Chordata</taxon>
        <taxon>Craniata</taxon>
        <taxon>Vertebrata</taxon>
        <taxon>Chondrichthyes</taxon>
        <taxon>Holocephali</taxon>
        <taxon>Chimaeriformes</taxon>
        <taxon>Callorhinchidae</taxon>
        <taxon>Callorhinchus</taxon>
    </lineage>
</organism>
<dbReference type="Gene3D" id="1.10.150.900">
    <property type="match status" value="1"/>
</dbReference>
<comment type="catalytic activity">
    <reaction evidence="17">
        <text>N-(5Z,8Z,11Z,14Z)-eicosatetraenoyl-glycine + H2O = (5Z,8Z,11Z,14Z)-eicosatetraenoate + glycine</text>
        <dbReference type="Rhea" id="RHEA:64108"/>
        <dbReference type="ChEBI" id="CHEBI:15377"/>
        <dbReference type="ChEBI" id="CHEBI:32395"/>
        <dbReference type="ChEBI" id="CHEBI:57305"/>
        <dbReference type="ChEBI" id="CHEBI:59002"/>
    </reaction>
    <physiologicalReaction direction="left-to-right" evidence="17">
        <dbReference type="Rhea" id="RHEA:64109"/>
    </physiologicalReaction>
    <physiologicalReaction direction="right-to-left" evidence="17">
        <dbReference type="Rhea" id="RHEA:64110"/>
    </physiologicalReaction>
</comment>
<comment type="catalytic activity">
    <reaction evidence="15">
        <text>N-(9Z-octadecenoyl)-L-methionine + H2O = (9Z)-octadecenoate + L-methionine</text>
        <dbReference type="Rhea" id="RHEA:64144"/>
        <dbReference type="ChEBI" id="CHEBI:15377"/>
        <dbReference type="ChEBI" id="CHEBI:30823"/>
        <dbReference type="ChEBI" id="CHEBI:57844"/>
        <dbReference type="ChEBI" id="CHEBI:149732"/>
    </reaction>
    <physiologicalReaction direction="left-to-right" evidence="15">
        <dbReference type="Rhea" id="RHEA:64145"/>
    </physiologicalReaction>
</comment>
<dbReference type="GO" id="GO:1990845">
    <property type="term" value="P:adaptive thermogenesis"/>
    <property type="evidence" value="ECO:0007669"/>
    <property type="project" value="UniProtKB-ARBA"/>
</dbReference>
<evidence type="ECO:0000259" key="31">
    <source>
        <dbReference type="Pfam" id="PF07687"/>
    </source>
</evidence>
<comment type="catalytic activity">
    <reaction evidence="11">
        <text>N-octadecanoyl-L-phenylalanine + H2O = octadecanoate + L-phenylalanine</text>
        <dbReference type="Rhea" id="RHEA:64128"/>
        <dbReference type="ChEBI" id="CHEBI:15377"/>
        <dbReference type="ChEBI" id="CHEBI:25629"/>
        <dbReference type="ChEBI" id="CHEBI:58095"/>
        <dbReference type="ChEBI" id="CHEBI:149700"/>
    </reaction>
    <physiologicalReaction direction="left-to-right" evidence="11">
        <dbReference type="Rhea" id="RHEA:64129"/>
    </physiologicalReaction>
</comment>
<reference evidence="32" key="5">
    <citation type="submission" date="2025-09" db="UniProtKB">
        <authorList>
            <consortium name="Ensembl"/>
        </authorList>
    </citation>
    <scope>IDENTIFICATION</scope>
</reference>
<evidence type="ECO:0000256" key="14">
    <source>
        <dbReference type="ARBA" id="ARBA00047879"/>
    </source>
</evidence>
<evidence type="ECO:0000256" key="9">
    <source>
        <dbReference type="ARBA" id="ARBA00047450"/>
    </source>
</evidence>
<keyword evidence="29" id="KW-0812">Transmembrane</keyword>
<feature type="binding site" evidence="28">
    <location>
        <position position="232"/>
    </location>
    <ligand>
        <name>Zn(2+)</name>
        <dbReference type="ChEBI" id="CHEBI:29105"/>
        <label>1</label>
    </ligand>
</feature>
<feature type="signal peptide" evidence="30">
    <location>
        <begin position="1"/>
        <end position="20"/>
    </location>
</feature>
<comment type="pathway">
    <text evidence="7">Amino-acid metabolism.</text>
</comment>
<feature type="active site" description="Proton acceptor" evidence="27">
    <location>
        <position position="231"/>
    </location>
</feature>
<comment type="function">
    <text evidence="8">Secreted enzyme that regulates the endogenous N-fatty acyl amino acid (NAAs) tissue and circulating levels by functioning as a bidirectional NAA synthase/hydrolase. It condenses free fatty acids and free amino acids to generate NAAs and bidirectionally catalyzes the reverse hydrolysis reaction. Some of these NAAs stimulate oxidative metabolism via mitochondrial uncoupling, increasing energy expenditure in a UPC1-independent manner. Thereby, this secreted protein may indirectly regulate whole body energy expenditure. PM20D1 circulates in tight association with both low- and high-density (LDL and HDL,respectively) lipoprotein particles.</text>
</comment>
<reference evidence="33" key="3">
    <citation type="journal article" date="2014" name="Nature">
        <title>Elephant shark genome provides unique insights into gnathostome evolution.</title>
        <authorList>
            <consortium name="International Elephant Shark Genome Sequencing Consortium"/>
            <person name="Venkatesh B."/>
            <person name="Lee A.P."/>
            <person name="Ravi V."/>
            <person name="Maurya A.K."/>
            <person name="Lian M.M."/>
            <person name="Swann J.B."/>
            <person name="Ohta Y."/>
            <person name="Flajnik M.F."/>
            <person name="Sutoh Y."/>
            <person name="Kasahara M."/>
            <person name="Hoon S."/>
            <person name="Gangu V."/>
            <person name="Roy S.W."/>
            <person name="Irimia M."/>
            <person name="Korzh V."/>
            <person name="Kondrychyn I."/>
            <person name="Lim Z.W."/>
            <person name="Tay B.H."/>
            <person name="Tohari S."/>
            <person name="Kong K.W."/>
            <person name="Ho S."/>
            <person name="Lorente-Galdos B."/>
            <person name="Quilez J."/>
            <person name="Marques-Bonet T."/>
            <person name="Raney B.J."/>
            <person name="Ingham P.W."/>
            <person name="Tay A."/>
            <person name="Hillier L.W."/>
            <person name="Minx P."/>
            <person name="Boehm T."/>
            <person name="Wilson R.K."/>
            <person name="Brenner S."/>
            <person name="Warren W.C."/>
        </authorList>
    </citation>
    <scope>NUCLEOTIDE SEQUENCE [LARGE SCALE GENOMIC DNA]</scope>
</reference>
<evidence type="ECO:0000256" key="16">
    <source>
        <dbReference type="ARBA" id="ARBA00048380"/>
    </source>
</evidence>
<evidence type="ECO:0000256" key="23">
    <source>
        <dbReference type="ARBA" id="ARBA00048840"/>
    </source>
</evidence>
<feature type="binding site" evidence="28">
    <location>
        <position position="165"/>
    </location>
    <ligand>
        <name>Zn(2+)</name>
        <dbReference type="ChEBI" id="CHEBI:29105"/>
        <label>2</label>
    </ligand>
</feature>
<evidence type="ECO:0000313" key="33">
    <source>
        <dbReference type="Proteomes" id="UP000314986"/>
    </source>
</evidence>
<comment type="catalytic activity">
    <reaction evidence="12">
        <text>N-(9Z-octadecenoyl)-L-tyrosine + H2O = L-tyrosine + (9Z)-octadecenoate</text>
        <dbReference type="Rhea" id="RHEA:64184"/>
        <dbReference type="ChEBI" id="CHEBI:15377"/>
        <dbReference type="ChEBI" id="CHEBI:30823"/>
        <dbReference type="ChEBI" id="CHEBI:58315"/>
        <dbReference type="ChEBI" id="CHEBI:149734"/>
    </reaction>
    <physiologicalReaction direction="left-to-right" evidence="12">
        <dbReference type="Rhea" id="RHEA:64185"/>
    </physiologicalReaction>
</comment>
<dbReference type="FunFam" id="3.40.630.10:FF:000027">
    <property type="entry name" value="N-fatty-acyl-amino acid synthase/hydrolase PM20D1"/>
    <property type="match status" value="1"/>
</dbReference>
<dbReference type="SUPFAM" id="SSF53187">
    <property type="entry name" value="Zn-dependent exopeptidases"/>
    <property type="match status" value="1"/>
</dbReference>
<comment type="similarity">
    <text evidence="2">Belongs to the peptidase M20A family.</text>
</comment>
<feature type="binding site" evidence="28">
    <location>
        <position position="197"/>
    </location>
    <ligand>
        <name>Zn(2+)</name>
        <dbReference type="ChEBI" id="CHEBI:29105"/>
        <label>2</label>
    </ligand>
</feature>
<feature type="binding site" evidence="28">
    <location>
        <position position="258"/>
    </location>
    <ligand>
        <name>Zn(2+)</name>
        <dbReference type="ChEBI" id="CHEBI:29105"/>
        <label>2</label>
    </ligand>
</feature>
<evidence type="ECO:0000256" key="17">
    <source>
        <dbReference type="ARBA" id="ARBA00048402"/>
    </source>
</evidence>
<evidence type="ECO:0000256" key="24">
    <source>
        <dbReference type="ARBA" id="ARBA00048879"/>
    </source>
</evidence>
<dbReference type="GO" id="GO:0046872">
    <property type="term" value="F:metal ion binding"/>
    <property type="evidence" value="ECO:0007669"/>
    <property type="project" value="UniProtKB-KW"/>
</dbReference>
<dbReference type="Gene3D" id="3.40.630.10">
    <property type="entry name" value="Zn peptidases"/>
    <property type="match status" value="1"/>
</dbReference>
<evidence type="ECO:0000256" key="25">
    <source>
        <dbReference type="ARBA" id="ARBA00049100"/>
    </source>
</evidence>
<evidence type="ECO:0000256" key="11">
    <source>
        <dbReference type="ARBA" id="ARBA00047723"/>
    </source>
</evidence>
<evidence type="ECO:0000256" key="20">
    <source>
        <dbReference type="ARBA" id="ARBA00048729"/>
    </source>
</evidence>
<comment type="catalytic activity">
    <reaction evidence="24">
        <text>L-phenylalanine + (9Z)-octadecenoate = N-(9Z-octadecenoyl)-L-phenylalanine + H2O</text>
        <dbReference type="Rhea" id="RHEA:51300"/>
        <dbReference type="ChEBI" id="CHEBI:15377"/>
        <dbReference type="ChEBI" id="CHEBI:30823"/>
        <dbReference type="ChEBI" id="CHEBI:58095"/>
        <dbReference type="ChEBI" id="CHEBI:134020"/>
    </reaction>
    <physiologicalReaction direction="left-to-right" evidence="24">
        <dbReference type="Rhea" id="RHEA:51301"/>
    </physiologicalReaction>
    <physiologicalReaction direction="right-to-left" evidence="24">
        <dbReference type="Rhea" id="RHEA:51302"/>
    </physiologicalReaction>
</comment>
<evidence type="ECO:0000256" key="2">
    <source>
        <dbReference type="ARBA" id="ARBA00006247"/>
    </source>
</evidence>
<dbReference type="FunFam" id="1.10.150.900:FF:000003">
    <property type="entry name" value="N-fatty-acyl-amino acid synthase/hydrolase PM20D1"/>
    <property type="match status" value="1"/>
</dbReference>
<evidence type="ECO:0000256" key="15">
    <source>
        <dbReference type="ARBA" id="ARBA00048145"/>
    </source>
</evidence>
<feature type="binding site" evidence="28">
    <location>
        <position position="504"/>
    </location>
    <ligand>
        <name>Zn(2+)</name>
        <dbReference type="ChEBI" id="CHEBI:29105"/>
        <label>1</label>
    </ligand>
</feature>
<dbReference type="GeneTree" id="ENSGT00940000156659"/>
<dbReference type="OMA" id="DWTHHPF"/>
<keyword evidence="29" id="KW-1133">Transmembrane helix</keyword>
<dbReference type="Pfam" id="PF07687">
    <property type="entry name" value="M20_dimer"/>
    <property type="match status" value="1"/>
</dbReference>
<keyword evidence="5" id="KW-0378">Hydrolase</keyword>
<keyword evidence="29" id="KW-0472">Membrane</keyword>
<comment type="catalytic activity">
    <reaction evidence="26">
        <text>N-(9Z-octadecenoyl)-L-lysine + H2O = L-lysine + (9Z)-octadecenoate</text>
        <dbReference type="Rhea" id="RHEA:64192"/>
        <dbReference type="ChEBI" id="CHEBI:15377"/>
        <dbReference type="ChEBI" id="CHEBI:30823"/>
        <dbReference type="ChEBI" id="CHEBI:32551"/>
        <dbReference type="ChEBI" id="CHEBI:149731"/>
    </reaction>
    <physiologicalReaction direction="left-to-right" evidence="26">
        <dbReference type="Rhea" id="RHEA:64193"/>
    </physiologicalReaction>
</comment>
<feature type="transmembrane region" description="Helical" evidence="29">
    <location>
        <begin position="36"/>
        <end position="57"/>
    </location>
</feature>
<evidence type="ECO:0000256" key="10">
    <source>
        <dbReference type="ARBA" id="ARBA00047567"/>
    </source>
</evidence>
<evidence type="ECO:0000256" key="22">
    <source>
        <dbReference type="ARBA" id="ARBA00048827"/>
    </source>
</evidence>
<comment type="catalytic activity">
    <reaction evidence="10">
        <text>N-(4Z,7Z,10Z,13Z,16Z,19Z-docosahexaenoyl)-L-phenylalanine + H2O = (4Z,7Z,10Z,13Z,16Z,19Z)-docosahexaenoate + L-phenylalanine</text>
        <dbReference type="Rhea" id="RHEA:64132"/>
        <dbReference type="ChEBI" id="CHEBI:15377"/>
        <dbReference type="ChEBI" id="CHEBI:58095"/>
        <dbReference type="ChEBI" id="CHEBI:77016"/>
        <dbReference type="ChEBI" id="CHEBI:149701"/>
    </reaction>
    <physiologicalReaction direction="left-to-right" evidence="10">
        <dbReference type="Rhea" id="RHEA:64133"/>
    </physiologicalReaction>
</comment>
<evidence type="ECO:0000256" key="1">
    <source>
        <dbReference type="ARBA" id="ARBA00004872"/>
    </source>
</evidence>
<feature type="binding site" evidence="28">
    <location>
        <position position="197"/>
    </location>
    <ligand>
        <name>Zn(2+)</name>
        <dbReference type="ChEBI" id="CHEBI:29105"/>
        <label>1</label>
    </ligand>
</feature>
<dbReference type="InterPro" id="IPR011650">
    <property type="entry name" value="Peptidase_M20_dimer"/>
</dbReference>
<dbReference type="PANTHER" id="PTHR45962">
    <property type="entry name" value="N-FATTY-ACYL-AMINO ACID SYNTHASE/HYDROLASE PM20D1"/>
    <property type="match status" value="1"/>
</dbReference>
<evidence type="ECO:0000256" key="26">
    <source>
        <dbReference type="ARBA" id="ARBA00049457"/>
    </source>
</evidence>
<name>A0A4W3H0U9_CALMI</name>
<keyword evidence="4 28" id="KW-0479">Metal-binding</keyword>
<comment type="catalytic activity">
    <reaction evidence="14">
        <text>N-hexadecanoyl-L-phenylalanine + H2O = hexadecanoate + L-phenylalanine</text>
        <dbReference type="Rhea" id="RHEA:64124"/>
        <dbReference type="ChEBI" id="CHEBI:7896"/>
        <dbReference type="ChEBI" id="CHEBI:15377"/>
        <dbReference type="ChEBI" id="CHEBI:58095"/>
        <dbReference type="ChEBI" id="CHEBI:149699"/>
    </reaction>
    <physiologicalReaction direction="left-to-right" evidence="14">
        <dbReference type="Rhea" id="RHEA:64125"/>
    </physiologicalReaction>
</comment>
<comment type="catalytic activity">
    <reaction evidence="21">
        <text>N-(9Z-octadecenoyl)-L-tryptophan + H2O = L-tryptophan + (9Z)-octadecenoate</text>
        <dbReference type="Rhea" id="RHEA:64176"/>
        <dbReference type="ChEBI" id="CHEBI:15377"/>
        <dbReference type="ChEBI" id="CHEBI:30823"/>
        <dbReference type="ChEBI" id="CHEBI:57912"/>
        <dbReference type="ChEBI" id="CHEBI:149733"/>
    </reaction>
    <physiologicalReaction direction="left-to-right" evidence="21">
        <dbReference type="Rhea" id="RHEA:64177"/>
    </physiologicalReaction>
</comment>
<evidence type="ECO:0000256" key="12">
    <source>
        <dbReference type="ARBA" id="ARBA00047866"/>
    </source>
</evidence>
<dbReference type="GO" id="GO:0006508">
    <property type="term" value="P:proteolysis"/>
    <property type="evidence" value="ECO:0007669"/>
    <property type="project" value="UniProtKB-KW"/>
</dbReference>
<dbReference type="SUPFAM" id="SSF55031">
    <property type="entry name" value="Bacterial exopeptidase dimerisation domain"/>
    <property type="match status" value="1"/>
</dbReference>
<evidence type="ECO:0000256" key="7">
    <source>
        <dbReference type="ARBA" id="ARBA00034698"/>
    </source>
</evidence>
<dbReference type="PIRSF" id="PIRSF037217">
    <property type="entry name" value="Carboxypeptidase_S"/>
    <property type="match status" value="1"/>
</dbReference>
<dbReference type="InterPro" id="IPR036264">
    <property type="entry name" value="Bact_exopeptidase_dim_dom"/>
</dbReference>
<reference evidence="32" key="4">
    <citation type="submission" date="2025-08" db="UniProtKB">
        <authorList>
            <consortium name="Ensembl"/>
        </authorList>
    </citation>
    <scope>IDENTIFICATION</scope>
</reference>
<keyword evidence="6 28" id="KW-0862">Zinc</keyword>
<feature type="active site" evidence="27">
    <location>
        <position position="167"/>
    </location>
</feature>
<evidence type="ECO:0000256" key="13">
    <source>
        <dbReference type="ARBA" id="ARBA00047874"/>
    </source>
</evidence>
<dbReference type="FunCoup" id="A0A4W3H0U9">
    <property type="interactions" value="4"/>
</dbReference>
<keyword evidence="3" id="KW-0645">Protease</keyword>
<dbReference type="Ensembl" id="ENSCMIT00000003864.1">
    <property type="protein sequence ID" value="ENSCMIP00000003719.1"/>
    <property type="gene ID" value="ENSCMIG00000002226.1"/>
</dbReference>
<evidence type="ECO:0000256" key="28">
    <source>
        <dbReference type="PIRSR" id="PIRSR037217-2"/>
    </source>
</evidence>
<dbReference type="AlphaFoldDB" id="A0A4W3H0U9"/>
<dbReference type="CDD" id="cd05674">
    <property type="entry name" value="M20_yscS"/>
    <property type="match status" value="1"/>
</dbReference>
<dbReference type="GO" id="GO:0006520">
    <property type="term" value="P:amino acid metabolic process"/>
    <property type="evidence" value="ECO:0007669"/>
    <property type="project" value="UniProtKB-ARBA"/>
</dbReference>
<dbReference type="Gene3D" id="3.30.70.360">
    <property type="match status" value="1"/>
</dbReference>
<dbReference type="GO" id="GO:0005576">
    <property type="term" value="C:extracellular region"/>
    <property type="evidence" value="ECO:0007669"/>
    <property type="project" value="UniProtKB-ARBA"/>
</dbReference>
<evidence type="ECO:0000256" key="21">
    <source>
        <dbReference type="ARBA" id="ARBA00048822"/>
    </source>
</evidence>
<accession>A0A4W3H0U9</accession>
<gene>
    <name evidence="32" type="primary">LOC103182479</name>
</gene>
<protein>
    <recommendedName>
        <fullName evidence="31">Peptidase M20 dimerisation domain-containing protein</fullName>
    </recommendedName>
</protein>
<dbReference type="InterPro" id="IPR002933">
    <property type="entry name" value="Peptidase_M20"/>
</dbReference>
<comment type="catalytic activity">
    <reaction evidence="9">
        <text>(9Z)-octadecenoate + glycine = N-(9Z-octadecenoyl)glycine + H2O</text>
        <dbReference type="Rhea" id="RHEA:51316"/>
        <dbReference type="ChEBI" id="CHEBI:15377"/>
        <dbReference type="ChEBI" id="CHEBI:30823"/>
        <dbReference type="ChEBI" id="CHEBI:57305"/>
        <dbReference type="ChEBI" id="CHEBI:133992"/>
    </reaction>
    <physiologicalReaction direction="right-to-left" evidence="9">
        <dbReference type="Rhea" id="RHEA:51318"/>
    </physiologicalReaction>
</comment>
<dbReference type="STRING" id="7868.ENSCMIP00000003719"/>
<comment type="catalytic activity">
    <reaction evidence="25">
        <text>N-(5Z,8Z,11Z,14Z-eicosatetraenoyl)-L-serine + H2O = (5Z,8Z,11Z,14Z)-eicosatetraenoate + L-serine</text>
        <dbReference type="Rhea" id="RHEA:64116"/>
        <dbReference type="ChEBI" id="CHEBI:15377"/>
        <dbReference type="ChEBI" id="CHEBI:32395"/>
        <dbReference type="ChEBI" id="CHEBI:33384"/>
        <dbReference type="ChEBI" id="CHEBI:149697"/>
    </reaction>
    <physiologicalReaction direction="left-to-right" evidence="25">
        <dbReference type="Rhea" id="RHEA:64117"/>
    </physiologicalReaction>
    <physiologicalReaction direction="right-to-left" evidence="25">
        <dbReference type="Rhea" id="RHEA:64118"/>
    </physiologicalReaction>
</comment>
<comment type="catalytic activity">
    <reaction evidence="16">
        <text>N-(9Z-octadecenoyl)-L-asparagine + H2O = L-asparagine + (9Z)-octadecenoate</text>
        <dbReference type="Rhea" id="RHEA:64136"/>
        <dbReference type="ChEBI" id="CHEBI:15377"/>
        <dbReference type="ChEBI" id="CHEBI:30823"/>
        <dbReference type="ChEBI" id="CHEBI:58048"/>
        <dbReference type="ChEBI" id="CHEBI:149730"/>
    </reaction>
    <physiologicalReaction direction="left-to-right" evidence="16">
        <dbReference type="Rhea" id="RHEA:64137"/>
    </physiologicalReaction>
</comment>
<comment type="catalytic activity">
    <reaction evidence="13">
        <text>(5Z,8Z,11Z,14Z)-eicosatetraenoate + L-phenylalanine = N-(5Z,8Z,11Z,14Z-eicosatetraenoyl)-L-phenylalanine + H2O</text>
        <dbReference type="Rhea" id="RHEA:51312"/>
        <dbReference type="ChEBI" id="CHEBI:15377"/>
        <dbReference type="ChEBI" id="CHEBI:32395"/>
        <dbReference type="ChEBI" id="CHEBI:58095"/>
        <dbReference type="ChEBI" id="CHEBI:134022"/>
    </reaction>
    <physiologicalReaction direction="left-to-right" evidence="13">
        <dbReference type="Rhea" id="RHEA:51313"/>
    </physiologicalReaction>
    <physiologicalReaction direction="right-to-left" evidence="13">
        <dbReference type="Rhea" id="RHEA:51314"/>
    </physiologicalReaction>
</comment>
<evidence type="ECO:0000256" key="4">
    <source>
        <dbReference type="ARBA" id="ARBA00022723"/>
    </source>
</evidence>
<dbReference type="PANTHER" id="PTHR45962:SF1">
    <property type="entry name" value="N-FATTY-ACYL-AMINO ACID SYNTHASE_HYDROLASE PM20D1"/>
    <property type="match status" value="1"/>
</dbReference>
<feature type="chain" id="PRO_5021398513" description="Peptidase M20 dimerisation domain-containing protein" evidence="30">
    <location>
        <begin position="21"/>
        <end position="544"/>
    </location>
</feature>
<evidence type="ECO:0000256" key="18">
    <source>
        <dbReference type="ARBA" id="ARBA00048579"/>
    </source>
</evidence>
<dbReference type="GO" id="GO:0004046">
    <property type="term" value="F:aminoacylase activity"/>
    <property type="evidence" value="ECO:0007669"/>
    <property type="project" value="UniProtKB-EC"/>
</dbReference>
<dbReference type="GO" id="GO:0004181">
    <property type="term" value="F:metallocarboxypeptidase activity"/>
    <property type="evidence" value="ECO:0007669"/>
    <property type="project" value="InterPro"/>
</dbReference>
<comment type="catalytic activity">
    <reaction evidence="19">
        <text>N-(9Z-octadecenoyl)-L-serine + H2O = L-serine + (9Z)-octadecenoate</text>
        <dbReference type="Rhea" id="RHEA:51352"/>
        <dbReference type="ChEBI" id="CHEBI:15377"/>
        <dbReference type="ChEBI" id="CHEBI:30823"/>
        <dbReference type="ChEBI" id="CHEBI:33384"/>
        <dbReference type="ChEBI" id="CHEBI:134031"/>
    </reaction>
    <physiologicalReaction direction="left-to-right" evidence="19">
        <dbReference type="Rhea" id="RHEA:51353"/>
    </physiologicalReaction>
</comment>
<evidence type="ECO:0000256" key="27">
    <source>
        <dbReference type="PIRSR" id="PIRSR037217-1"/>
    </source>
</evidence>
<dbReference type="GO" id="GO:0006629">
    <property type="term" value="P:lipid metabolic process"/>
    <property type="evidence" value="ECO:0007669"/>
    <property type="project" value="UniProtKB-ARBA"/>
</dbReference>
<evidence type="ECO:0000256" key="8">
    <source>
        <dbReference type="ARBA" id="ARBA00046147"/>
    </source>
</evidence>
<dbReference type="InParanoid" id="A0A4W3H0U9"/>
<dbReference type="GO" id="GO:0043605">
    <property type="term" value="P:amide catabolic process"/>
    <property type="evidence" value="ECO:0007669"/>
    <property type="project" value="UniProtKB-ARBA"/>
</dbReference>
<dbReference type="InterPro" id="IPR017141">
    <property type="entry name" value="Pept_M20_carboxypep"/>
</dbReference>
<evidence type="ECO:0000256" key="5">
    <source>
        <dbReference type="ARBA" id="ARBA00022801"/>
    </source>
</evidence>
<comment type="pathway">
    <text evidence="1">Lipid metabolism; fatty acid metabolism.</text>
</comment>
<dbReference type="Proteomes" id="UP000314986">
    <property type="component" value="Unassembled WGS sequence"/>
</dbReference>